<protein>
    <submittedName>
        <fullName evidence="1">Uncharacterized protein</fullName>
    </submittedName>
</protein>
<organism evidence="1 2">
    <name type="scientific">Pyropia yezoensis</name>
    <name type="common">Susabi-nori</name>
    <name type="synonym">Porphyra yezoensis</name>
    <dbReference type="NCBI Taxonomy" id="2788"/>
    <lineage>
        <taxon>Eukaryota</taxon>
        <taxon>Rhodophyta</taxon>
        <taxon>Bangiophyceae</taxon>
        <taxon>Bangiales</taxon>
        <taxon>Bangiaceae</taxon>
        <taxon>Pyropia</taxon>
    </lineage>
</organism>
<evidence type="ECO:0000313" key="2">
    <source>
        <dbReference type="Proteomes" id="UP000798662"/>
    </source>
</evidence>
<keyword evidence="2" id="KW-1185">Reference proteome</keyword>
<dbReference type="Proteomes" id="UP000798662">
    <property type="component" value="Chromosome 3"/>
</dbReference>
<comment type="caution">
    <text evidence="1">The sequence shown here is derived from an EMBL/GenBank/DDBJ whole genome shotgun (WGS) entry which is preliminary data.</text>
</comment>
<reference evidence="1" key="1">
    <citation type="submission" date="2019-11" db="EMBL/GenBank/DDBJ databases">
        <title>Nori genome reveals adaptations in red seaweeds to the harsh intertidal environment.</title>
        <authorList>
            <person name="Wang D."/>
            <person name="Mao Y."/>
        </authorList>
    </citation>
    <scope>NUCLEOTIDE SEQUENCE</scope>
    <source>
        <tissue evidence="1">Gametophyte</tissue>
    </source>
</reference>
<sequence>MRRTDQRPPTGRTPAATKGTAAVAAATAEERGGRESVGRAAAVESHPQRRGKQSQKHNHSRPIATGIHPQRANERVSHNPKTPPFADRRQTWAANAAATAHATPLSPAAPPPPPPPQPSPER</sequence>
<name>A0ACC3CK32_PYRYE</name>
<accession>A0ACC3CK32</accession>
<proteinExistence type="predicted"/>
<gene>
    <name evidence="1" type="ORF">I4F81_012870</name>
</gene>
<evidence type="ECO:0000313" key="1">
    <source>
        <dbReference type="EMBL" id="KAK1870410.1"/>
    </source>
</evidence>
<dbReference type="EMBL" id="CM020620">
    <property type="protein sequence ID" value="KAK1870410.1"/>
    <property type="molecule type" value="Genomic_DNA"/>
</dbReference>